<dbReference type="Proteomes" id="UP001321047">
    <property type="component" value="Unassembled WGS sequence"/>
</dbReference>
<proteinExistence type="predicted"/>
<dbReference type="RefSeq" id="WP_342806196.1">
    <property type="nucleotide sequence ID" value="NZ_JAOPJZ010000001.1"/>
</dbReference>
<organism evidence="1 2">
    <name type="scientific">Natronosalvus hydrolyticus</name>
    <dbReference type="NCBI Taxonomy" id="2979988"/>
    <lineage>
        <taxon>Archaea</taxon>
        <taxon>Methanobacteriati</taxon>
        <taxon>Methanobacteriota</taxon>
        <taxon>Stenosarchaea group</taxon>
        <taxon>Halobacteria</taxon>
        <taxon>Halobacteriales</taxon>
        <taxon>Natrialbaceae</taxon>
        <taxon>Natronosalvus</taxon>
    </lineage>
</organism>
<dbReference type="EMBL" id="JAOPJZ010000001">
    <property type="protein sequence ID" value="MCU4750939.1"/>
    <property type="molecule type" value="Genomic_DNA"/>
</dbReference>
<comment type="caution">
    <text evidence="1">The sequence shown here is derived from an EMBL/GenBank/DDBJ whole genome shotgun (WGS) entry which is preliminary data.</text>
</comment>
<evidence type="ECO:0000313" key="2">
    <source>
        <dbReference type="Proteomes" id="UP001321047"/>
    </source>
</evidence>
<accession>A0AAP3E616</accession>
<name>A0AAP3E616_9EURY</name>
<protein>
    <submittedName>
        <fullName evidence="1">Uncharacterized protein</fullName>
    </submittedName>
</protein>
<sequence length="295" mass="34541">MGDLLLLNAHQLDIPYYLYLSDEFPIWFTTGRKTEDMPETIDAYLKGHRSIGRLWISKTEMENLRQRIVQNYPDVIMPYFTATRSRHSEIPADRRPRYERTFQYYGKDGLETFNEIKYEYGVLPTNLKFQKANEFKFRVTTRGVFTIKNGGLGEVLRVIEDSIDRLREVKQAIDTSGFKRLRNEFAGGQTIPESRPWAVQLDSPITEEDVELIESEELEEWEFNLGKIDVSFDQEVPQFKAELIDDRSLGKTILRSHNDSIRIYPREHTGIDQSVRVFEFINDQLDPESTAIQVN</sequence>
<gene>
    <name evidence="1" type="ORF">OB919_02900</name>
</gene>
<reference evidence="1 2" key="1">
    <citation type="submission" date="2022-09" db="EMBL/GenBank/DDBJ databases">
        <title>Enrichment on poylsaccharides allowed isolation of novel metabolic and taxonomic groups of Haloarchaea.</title>
        <authorList>
            <person name="Sorokin D.Y."/>
            <person name="Elcheninov A.G."/>
            <person name="Khizhniak T.V."/>
            <person name="Kolganova T.V."/>
            <person name="Kublanov I.V."/>
        </authorList>
    </citation>
    <scope>NUCLEOTIDE SEQUENCE [LARGE SCALE GENOMIC DNA]</scope>
    <source>
        <strain evidence="1 2">AArc-curdl1</strain>
    </source>
</reference>
<keyword evidence="2" id="KW-1185">Reference proteome</keyword>
<evidence type="ECO:0000313" key="1">
    <source>
        <dbReference type="EMBL" id="MCU4750939.1"/>
    </source>
</evidence>
<dbReference type="AlphaFoldDB" id="A0AAP3E616"/>